<reference evidence="1 2" key="1">
    <citation type="journal article" date="2006" name="Nature">
        <title>Global trends of whole-genome duplications revealed by the ciliate Paramecium tetraurelia.</title>
        <authorList>
            <consortium name="Genoscope"/>
            <person name="Aury J.-M."/>
            <person name="Jaillon O."/>
            <person name="Duret L."/>
            <person name="Noel B."/>
            <person name="Jubin C."/>
            <person name="Porcel B.M."/>
            <person name="Segurens B."/>
            <person name="Daubin V."/>
            <person name="Anthouard V."/>
            <person name="Aiach N."/>
            <person name="Arnaiz O."/>
            <person name="Billaut A."/>
            <person name="Beisson J."/>
            <person name="Blanc I."/>
            <person name="Bouhouche K."/>
            <person name="Camara F."/>
            <person name="Duharcourt S."/>
            <person name="Guigo R."/>
            <person name="Gogendeau D."/>
            <person name="Katinka M."/>
            <person name="Keller A.-M."/>
            <person name="Kissmehl R."/>
            <person name="Klotz C."/>
            <person name="Koll F."/>
            <person name="Le Moue A."/>
            <person name="Lepere C."/>
            <person name="Malinsky S."/>
            <person name="Nowacki M."/>
            <person name="Nowak J.K."/>
            <person name="Plattner H."/>
            <person name="Poulain J."/>
            <person name="Ruiz F."/>
            <person name="Serrano V."/>
            <person name="Zagulski M."/>
            <person name="Dessen P."/>
            <person name="Betermier M."/>
            <person name="Weissenbach J."/>
            <person name="Scarpelli C."/>
            <person name="Schachter V."/>
            <person name="Sperling L."/>
            <person name="Meyer E."/>
            <person name="Cohen J."/>
            <person name="Wincker P."/>
        </authorList>
    </citation>
    <scope>NUCLEOTIDE SEQUENCE [LARGE SCALE GENOMIC DNA]</scope>
    <source>
        <strain evidence="1 2">Stock d4-2</strain>
    </source>
</reference>
<dbReference type="RefSeq" id="XP_001425835.1">
    <property type="nucleotide sequence ID" value="XM_001425798.1"/>
</dbReference>
<dbReference type="HOGENOM" id="CLU_1535446_0_0_1"/>
<dbReference type="InParanoid" id="A0BIS0"/>
<protein>
    <submittedName>
        <fullName evidence="1">Uncharacterized protein</fullName>
    </submittedName>
</protein>
<gene>
    <name evidence="1" type="ORF">GSPATT00004809001</name>
</gene>
<dbReference type="KEGG" id="ptm:GSPATT00004809001"/>
<dbReference type="OMA" id="PWESSHK"/>
<dbReference type="Proteomes" id="UP000000600">
    <property type="component" value="Unassembled WGS sequence"/>
</dbReference>
<accession>A0BIS0</accession>
<dbReference type="AlphaFoldDB" id="A0BIS0"/>
<sequence>MENLQNSPIARYQLFVKRSLTRQVNNQKVLPVFGYKVNIKSPRLQHNHICLQLSPNPNQSTQSHSINHELTTVRNLPKKDSSYQYYINQIRRRKSLKKFNFENSETNTNLFKKQSQPYQTKYNIVLPQLYTPMKIKKQFLPKNIFTEPSLQEELQPWESSHKSIPYF</sequence>
<evidence type="ECO:0000313" key="1">
    <source>
        <dbReference type="EMBL" id="CAK58437.1"/>
    </source>
</evidence>
<dbReference type="GeneID" id="5011619"/>
<dbReference type="EMBL" id="CT867997">
    <property type="protein sequence ID" value="CAK58437.1"/>
    <property type="molecule type" value="Genomic_DNA"/>
</dbReference>
<dbReference type="OrthoDB" id="10279773at2759"/>
<name>A0BIS0_PARTE</name>
<evidence type="ECO:0000313" key="2">
    <source>
        <dbReference type="Proteomes" id="UP000000600"/>
    </source>
</evidence>
<organism evidence="1 2">
    <name type="scientific">Paramecium tetraurelia</name>
    <dbReference type="NCBI Taxonomy" id="5888"/>
    <lineage>
        <taxon>Eukaryota</taxon>
        <taxon>Sar</taxon>
        <taxon>Alveolata</taxon>
        <taxon>Ciliophora</taxon>
        <taxon>Intramacronucleata</taxon>
        <taxon>Oligohymenophorea</taxon>
        <taxon>Peniculida</taxon>
        <taxon>Parameciidae</taxon>
        <taxon>Paramecium</taxon>
    </lineage>
</organism>
<proteinExistence type="predicted"/>
<keyword evidence="2" id="KW-1185">Reference proteome</keyword>